<evidence type="ECO:0000313" key="1">
    <source>
        <dbReference type="EMBL" id="NBG65262.1"/>
    </source>
</evidence>
<protein>
    <recommendedName>
        <fullName evidence="3">Outer membrane protein beta-barrel domain-containing protein</fullName>
    </recommendedName>
</protein>
<accession>A0A6N9NHE4</accession>
<proteinExistence type="predicted"/>
<evidence type="ECO:0008006" key="3">
    <source>
        <dbReference type="Google" id="ProtNLM"/>
    </source>
</evidence>
<name>A0A6N9NHE4_9FLAO</name>
<comment type="caution">
    <text evidence="1">The sequence shown here is derived from an EMBL/GenBank/DDBJ whole genome shotgun (WGS) entry which is preliminary data.</text>
</comment>
<dbReference type="RefSeq" id="WP_160632218.1">
    <property type="nucleotide sequence ID" value="NZ_WWNE01000004.1"/>
</dbReference>
<sequence>MNIKVGLIGIVFFSVLTSIAQNSDQSKLVFSGVSVYSGVLSHQGSIGTMQNFRMLAPESDILKEDFSSYDKNALFDNYESASMTGINIHFKFINEQKKDQKLFSSLRLGISFSDTRKLSRGYSKSEKFRIDTLYSSTTNRVYYVDSTASSGVYMDYGQTEVFLNGAYLISTHPAKRWSFFGGGSIMLGFAIDSYTFISKYNSSYNSNSNASIDDPWRNYESLSKDEYYQNDPSFSFIASLPLGVDFRIGKSTPFWMNSHIVFDYQPSVYFYNIPEASTSTITTARIWTLGYKYEFR</sequence>
<evidence type="ECO:0000313" key="2">
    <source>
        <dbReference type="Proteomes" id="UP000470771"/>
    </source>
</evidence>
<reference evidence="1 2" key="1">
    <citation type="submission" date="2019-12" db="EMBL/GenBank/DDBJ databases">
        <authorList>
            <person name="Zhao J."/>
        </authorList>
    </citation>
    <scope>NUCLEOTIDE SEQUENCE [LARGE SCALE GENOMIC DNA]</scope>
    <source>
        <strain evidence="1 2">S-15</strain>
    </source>
</reference>
<gene>
    <name evidence="1" type="ORF">GQN54_03990</name>
</gene>
<dbReference type="EMBL" id="WWNE01000004">
    <property type="protein sequence ID" value="NBG65262.1"/>
    <property type="molecule type" value="Genomic_DNA"/>
</dbReference>
<dbReference type="AlphaFoldDB" id="A0A6N9NHE4"/>
<organism evidence="1 2">
    <name type="scientific">Acidiluteibacter ferrifornacis</name>
    <dbReference type="NCBI Taxonomy" id="2692424"/>
    <lineage>
        <taxon>Bacteria</taxon>
        <taxon>Pseudomonadati</taxon>
        <taxon>Bacteroidota</taxon>
        <taxon>Flavobacteriia</taxon>
        <taxon>Flavobacteriales</taxon>
        <taxon>Cryomorphaceae</taxon>
        <taxon>Acidiluteibacter</taxon>
    </lineage>
</organism>
<keyword evidence="2" id="KW-1185">Reference proteome</keyword>
<dbReference type="Proteomes" id="UP000470771">
    <property type="component" value="Unassembled WGS sequence"/>
</dbReference>